<protein>
    <submittedName>
        <fullName evidence="2">Uncharacterized protein</fullName>
    </submittedName>
</protein>
<feature type="compositionally biased region" description="Polar residues" evidence="1">
    <location>
        <begin position="114"/>
        <end position="125"/>
    </location>
</feature>
<accession>A0ABQ9RWA6</accession>
<gene>
    <name evidence="2" type="ORF">CPAR01_16269</name>
</gene>
<reference evidence="2 3" key="1">
    <citation type="submission" date="2016-10" db="EMBL/GenBank/DDBJ databases">
        <title>The genome sequence of Colletotrichum fioriniae PJ7.</title>
        <authorList>
            <person name="Baroncelli R."/>
        </authorList>
    </citation>
    <scope>NUCLEOTIDE SEQUENCE [LARGE SCALE GENOMIC DNA]</scope>
    <source>
        <strain evidence="2 3">IMI 384185</strain>
    </source>
</reference>
<evidence type="ECO:0000313" key="2">
    <source>
        <dbReference type="EMBL" id="KAK1516653.1"/>
    </source>
</evidence>
<dbReference type="Proteomes" id="UP001241169">
    <property type="component" value="Unassembled WGS sequence"/>
</dbReference>
<dbReference type="EMBL" id="MOPA01000024">
    <property type="protein sequence ID" value="KAK1516653.1"/>
    <property type="molecule type" value="Genomic_DNA"/>
</dbReference>
<organism evidence="2 3">
    <name type="scientific">Colletotrichum paranaense</name>
    <dbReference type="NCBI Taxonomy" id="1914294"/>
    <lineage>
        <taxon>Eukaryota</taxon>
        <taxon>Fungi</taxon>
        <taxon>Dikarya</taxon>
        <taxon>Ascomycota</taxon>
        <taxon>Pezizomycotina</taxon>
        <taxon>Sordariomycetes</taxon>
        <taxon>Hypocreomycetidae</taxon>
        <taxon>Glomerellales</taxon>
        <taxon>Glomerellaceae</taxon>
        <taxon>Colletotrichum</taxon>
        <taxon>Colletotrichum acutatum species complex</taxon>
    </lineage>
</organism>
<sequence>MWFPSMSAHEYLPWSPRCLLADGQGPGVSQDNWPGQRSGYQGCAQDFQEIPFYNRNGMHHLLARRTSHTRICHSSLKTASPTWMLIGPGDVDSKLRPKPTPTPIRVNGVKQHSLYHSSPKYSSLQ</sequence>
<dbReference type="RefSeq" id="XP_060340695.1">
    <property type="nucleotide sequence ID" value="XM_060500514.1"/>
</dbReference>
<evidence type="ECO:0000313" key="3">
    <source>
        <dbReference type="Proteomes" id="UP001241169"/>
    </source>
</evidence>
<dbReference type="GeneID" id="85384413"/>
<evidence type="ECO:0000256" key="1">
    <source>
        <dbReference type="SAM" id="MobiDB-lite"/>
    </source>
</evidence>
<keyword evidence="3" id="KW-1185">Reference proteome</keyword>
<comment type="caution">
    <text evidence="2">The sequence shown here is derived from an EMBL/GenBank/DDBJ whole genome shotgun (WGS) entry which is preliminary data.</text>
</comment>
<proteinExistence type="predicted"/>
<name>A0ABQ9RWA6_9PEZI</name>
<feature type="region of interest" description="Disordered" evidence="1">
    <location>
        <begin position="94"/>
        <end position="125"/>
    </location>
</feature>